<dbReference type="Proteomes" id="UP000199307">
    <property type="component" value="Unassembled WGS sequence"/>
</dbReference>
<accession>A0ABY0LXE8</accession>
<evidence type="ECO:0000313" key="2">
    <source>
        <dbReference type="EMBL" id="SCY76161.1"/>
    </source>
</evidence>
<reference evidence="2 3" key="1">
    <citation type="submission" date="2016-10" db="EMBL/GenBank/DDBJ databases">
        <authorList>
            <person name="Varghese N."/>
            <person name="Submissions S."/>
        </authorList>
    </citation>
    <scope>NUCLEOTIDE SEQUENCE [LARGE SCALE GENOMIC DNA]</scope>
    <source>
        <strain evidence="2 3">CGMCC 1.6859</strain>
    </source>
</reference>
<protein>
    <submittedName>
        <fullName evidence="2">Uncharacterized protein</fullName>
    </submittedName>
</protein>
<evidence type="ECO:0000256" key="1">
    <source>
        <dbReference type="SAM" id="Phobius"/>
    </source>
</evidence>
<keyword evidence="1" id="KW-1133">Transmembrane helix</keyword>
<comment type="caution">
    <text evidence="2">The sequence shown here is derived from an EMBL/GenBank/DDBJ whole genome shotgun (WGS) entry which is preliminary data.</text>
</comment>
<organism evidence="2 3">
    <name type="scientific">Flavobacterium anhuiense</name>
    <dbReference type="NCBI Taxonomy" id="459526"/>
    <lineage>
        <taxon>Bacteria</taxon>
        <taxon>Pseudomonadati</taxon>
        <taxon>Bacteroidota</taxon>
        <taxon>Flavobacteriia</taxon>
        <taxon>Flavobacteriales</taxon>
        <taxon>Flavobacteriaceae</taxon>
        <taxon>Flavobacterium</taxon>
    </lineage>
</organism>
<evidence type="ECO:0000313" key="3">
    <source>
        <dbReference type="Proteomes" id="UP000199307"/>
    </source>
</evidence>
<proteinExistence type="predicted"/>
<name>A0ABY0LXE8_9FLAO</name>
<keyword evidence="1" id="KW-0812">Transmembrane</keyword>
<dbReference type="EMBL" id="FMVC01000005">
    <property type="protein sequence ID" value="SCY76161.1"/>
    <property type="molecule type" value="Genomic_DNA"/>
</dbReference>
<sequence length="88" mass="10472">MFYEHLNSFCKFYFGFFAPLFADAEINFLFFTGYSKCSGTIMVHFKAKYLKLKQSILIEFKITHGSCLCKNSRNSEYYLHIRDIKKIK</sequence>
<feature type="transmembrane region" description="Helical" evidence="1">
    <location>
        <begin position="12"/>
        <end position="34"/>
    </location>
</feature>
<keyword evidence="1" id="KW-0472">Membrane</keyword>
<gene>
    <name evidence="2" type="ORF">SAMN02927916_3244</name>
</gene>
<keyword evidence="3" id="KW-1185">Reference proteome</keyword>